<dbReference type="Proteomes" id="UP001626536">
    <property type="component" value="Chromosome"/>
</dbReference>
<organism evidence="1 2">
    <name type="scientific">Methylocapsa polymorpha</name>
    <dbReference type="NCBI Taxonomy" id="3080828"/>
    <lineage>
        <taxon>Bacteria</taxon>
        <taxon>Pseudomonadati</taxon>
        <taxon>Pseudomonadota</taxon>
        <taxon>Alphaproteobacteria</taxon>
        <taxon>Hyphomicrobiales</taxon>
        <taxon>Beijerinckiaceae</taxon>
        <taxon>Methylocapsa</taxon>
    </lineage>
</organism>
<evidence type="ECO:0000313" key="1">
    <source>
        <dbReference type="EMBL" id="WOJ88380.1"/>
    </source>
</evidence>
<dbReference type="EMBL" id="CP136862">
    <property type="protein sequence ID" value="WOJ88380.1"/>
    <property type="molecule type" value="Genomic_DNA"/>
</dbReference>
<accession>A0ABZ0HPU7</accession>
<evidence type="ECO:0008006" key="3">
    <source>
        <dbReference type="Google" id="ProtNLM"/>
    </source>
</evidence>
<name>A0ABZ0HPU7_9HYPH</name>
<evidence type="ECO:0000313" key="2">
    <source>
        <dbReference type="Proteomes" id="UP001626536"/>
    </source>
</evidence>
<gene>
    <name evidence="1" type="ORF">RZS28_11070</name>
</gene>
<keyword evidence="2" id="KW-1185">Reference proteome</keyword>
<reference evidence="1 2" key="1">
    <citation type="submission" date="2023-10" db="EMBL/GenBank/DDBJ databases">
        <title>Novel methanotroph of the genus Methylocapsa from a subarctic wetland.</title>
        <authorList>
            <person name="Belova S.E."/>
            <person name="Oshkin I.Y."/>
            <person name="Miroshnikov K."/>
            <person name="Dedysh S.N."/>
        </authorList>
    </citation>
    <scope>NUCLEOTIDE SEQUENCE [LARGE SCALE GENOMIC DNA]</scope>
    <source>
        <strain evidence="1 2">RX1</strain>
    </source>
</reference>
<proteinExistence type="predicted"/>
<sequence>MSKGFSGSTIKSWFQYRCERKIRFELSTNDELAAVPVIKDVRQANWAALGTAYEARVVQRLDREEGVRRPARSKDPLDEASTTAFLRGKLTVSYIAQANLTPRNPPRFLEGTGLSLNRNLPDLIRRSTADRSARSLFTIIDVKATRRATAYHKTQVAFYVRVLEELLRELKLSAPAAVQLDSFGEIWRIPDDGTAEGDAWQIERFALAPYLRLVDEFCNDVLPKIAAKRIGPNVDQTFFHLYFKCEQCEYLGHCSKSIAPELPPNRRDVSAVPGLTHEGKRALLRLKLDSVAELANAAGLVGAPSFGWSLSRRAPLLTARAMALASGAVIRTDEEHTFLMPPRADAVLMVSVDHDPVDDRIAAIGYRRVQDGVVRTERIEIPGSGSLSEEAAAMIRVLSALIKDLTQIDAVNAALPPGSPNGAYAHIFFYEPAEATNLQQAIGRHLDNEIIREGLLHLVRLFPPEEVVPEPEFRGVHHLPATAIRSVLEQLYALPVVVAYDLHQTSEALALVGAEAPYRPSEAFARPFSSLLSIDVIRPIRERHPSAVPTSAIVEDVSARLDALQGVIKWLFAQNAVATAAGGPLLRLAKKPFRFQATFDPLNAADLDVLLACELLENRAGLLEALVGLAQPSTRRRDAGRCLAGLTLAKQWRYGRSQILLFNVPEESRESELGPGNFDLILTDDSPDLRLDSTLWPFVECRIRAAGEGYEDRRDQIQIEVSDSVYRGALFQQLMRRTSKGGWCVDRSFRDPNTPKAAAFLAYLAAERIA</sequence>
<dbReference type="RefSeq" id="WP_407337817.1">
    <property type="nucleotide sequence ID" value="NZ_CP136862.1"/>
</dbReference>
<protein>
    <recommendedName>
        <fullName evidence="3">PD-(D/E)XK endonuclease-like domain-containing protein</fullName>
    </recommendedName>
</protein>